<organism evidence="2 3">
    <name type="scientific">Acanthaster planci</name>
    <name type="common">Crown-of-thorns starfish</name>
    <dbReference type="NCBI Taxonomy" id="133434"/>
    <lineage>
        <taxon>Eukaryota</taxon>
        <taxon>Metazoa</taxon>
        <taxon>Echinodermata</taxon>
        <taxon>Eleutherozoa</taxon>
        <taxon>Asterozoa</taxon>
        <taxon>Asteroidea</taxon>
        <taxon>Valvatacea</taxon>
        <taxon>Valvatida</taxon>
        <taxon>Acanthasteridae</taxon>
        <taxon>Acanthaster</taxon>
    </lineage>
</organism>
<accession>A0A8B7Y7A8</accession>
<gene>
    <name evidence="3" type="primary">LOC110978420</name>
</gene>
<dbReference type="KEGG" id="aplc:110978420"/>
<feature type="region of interest" description="Disordered" evidence="1">
    <location>
        <begin position="78"/>
        <end position="101"/>
    </location>
</feature>
<evidence type="ECO:0000313" key="2">
    <source>
        <dbReference type="Proteomes" id="UP000694845"/>
    </source>
</evidence>
<evidence type="ECO:0000256" key="1">
    <source>
        <dbReference type="SAM" id="MobiDB-lite"/>
    </source>
</evidence>
<reference evidence="3" key="1">
    <citation type="submission" date="2025-08" db="UniProtKB">
        <authorList>
            <consortium name="RefSeq"/>
        </authorList>
    </citation>
    <scope>IDENTIFICATION</scope>
</reference>
<name>A0A8B7Y7A8_ACAPL</name>
<evidence type="ECO:0000313" key="3">
    <source>
        <dbReference type="RefSeq" id="XP_022089104.1"/>
    </source>
</evidence>
<dbReference type="GeneID" id="110978420"/>
<sequence length="185" mass="19961">MNLKAKEDNIRCSVANITEAVSTIVSHSSNDEFRQKCFSLLKVPNSTGLVSSLSSQLHSIAHQHMGVTLPAATSTLESSKKLSTSSQSASSQQDGQRTPLSQSIGAEGVSFEVHDDFTEFSELDFFEGNNATNSLETSQPAPVGEEAMAGSSITDSFQSVEVLQSTLGEDWFDKVLDSELFFNEN</sequence>
<keyword evidence="2" id="KW-1185">Reference proteome</keyword>
<feature type="compositionally biased region" description="Low complexity" evidence="1">
    <location>
        <begin position="78"/>
        <end position="93"/>
    </location>
</feature>
<dbReference type="RefSeq" id="XP_022089104.1">
    <property type="nucleotide sequence ID" value="XM_022233412.1"/>
</dbReference>
<dbReference type="Proteomes" id="UP000694845">
    <property type="component" value="Unplaced"/>
</dbReference>
<protein>
    <submittedName>
        <fullName evidence="3">Uncharacterized protein LOC110978420</fullName>
    </submittedName>
</protein>
<dbReference type="OMA" id="EFRQKCF"/>
<dbReference type="OrthoDB" id="10036642at2759"/>
<proteinExistence type="predicted"/>
<dbReference type="AlphaFoldDB" id="A0A8B7Y7A8"/>